<evidence type="ECO:0000313" key="1">
    <source>
        <dbReference type="EMBL" id="KAJ1350515.1"/>
    </source>
</evidence>
<reference evidence="1" key="1">
    <citation type="submission" date="2021-06" db="EMBL/GenBank/DDBJ databases">
        <title>Parelaphostrongylus tenuis whole genome reference sequence.</title>
        <authorList>
            <person name="Garwood T.J."/>
            <person name="Larsen P.A."/>
            <person name="Fountain-Jones N.M."/>
            <person name="Garbe J.R."/>
            <person name="Macchietto M.G."/>
            <person name="Kania S.A."/>
            <person name="Gerhold R.W."/>
            <person name="Richards J.E."/>
            <person name="Wolf T.M."/>
        </authorList>
    </citation>
    <scope>NUCLEOTIDE SEQUENCE</scope>
    <source>
        <strain evidence="1">MNPRO001-30</strain>
        <tissue evidence="1">Meninges</tissue>
    </source>
</reference>
<sequence length="143" mass="16562">MKFSHACILENFTKGFKNEQLECRKRPHFHQQIDAVLWQKSLRLILVPKLSVFAASWSLIDTLVAICCLTSSELERDAQIVLESINRADFERFLYRRTAFRFSVEFRADNTNLKNQVRSGSPREVDREAVIEAMEGDRSLNPG</sequence>
<comment type="caution">
    <text evidence="1">The sequence shown here is derived from an EMBL/GenBank/DDBJ whole genome shotgun (WGS) entry which is preliminary data.</text>
</comment>
<protein>
    <submittedName>
        <fullName evidence="1">Uncharacterized protein</fullName>
    </submittedName>
</protein>
<name>A0AAD5QJ98_PARTN</name>
<accession>A0AAD5QJ98</accession>
<evidence type="ECO:0000313" key="2">
    <source>
        <dbReference type="Proteomes" id="UP001196413"/>
    </source>
</evidence>
<dbReference type="EMBL" id="JAHQIW010000879">
    <property type="protein sequence ID" value="KAJ1350515.1"/>
    <property type="molecule type" value="Genomic_DNA"/>
</dbReference>
<organism evidence="1 2">
    <name type="scientific">Parelaphostrongylus tenuis</name>
    <name type="common">Meningeal worm</name>
    <dbReference type="NCBI Taxonomy" id="148309"/>
    <lineage>
        <taxon>Eukaryota</taxon>
        <taxon>Metazoa</taxon>
        <taxon>Ecdysozoa</taxon>
        <taxon>Nematoda</taxon>
        <taxon>Chromadorea</taxon>
        <taxon>Rhabditida</taxon>
        <taxon>Rhabditina</taxon>
        <taxon>Rhabditomorpha</taxon>
        <taxon>Strongyloidea</taxon>
        <taxon>Metastrongylidae</taxon>
        <taxon>Parelaphostrongylus</taxon>
    </lineage>
</organism>
<dbReference type="Proteomes" id="UP001196413">
    <property type="component" value="Unassembled WGS sequence"/>
</dbReference>
<dbReference type="AlphaFoldDB" id="A0AAD5QJ98"/>
<gene>
    <name evidence="1" type="ORF">KIN20_006316</name>
</gene>
<proteinExistence type="predicted"/>
<keyword evidence="2" id="KW-1185">Reference proteome</keyword>